<feature type="domain" description="Band 7" evidence="6">
    <location>
        <begin position="200"/>
        <end position="350"/>
    </location>
</feature>
<dbReference type="InterPro" id="IPR043202">
    <property type="entry name" value="Band-7_stomatin-like"/>
</dbReference>
<dbReference type="PROSITE" id="PS01270">
    <property type="entry name" value="BAND_7"/>
    <property type="match status" value="1"/>
</dbReference>
<dbReference type="Gene3D" id="3.30.479.30">
    <property type="entry name" value="Band 7 domain"/>
    <property type="match status" value="1"/>
</dbReference>
<dbReference type="GO" id="GO:0009898">
    <property type="term" value="C:cytoplasmic side of plasma membrane"/>
    <property type="evidence" value="ECO:0007669"/>
    <property type="project" value="UniProtKB-ARBA"/>
</dbReference>
<evidence type="ECO:0000313" key="8">
    <source>
        <dbReference type="Proteomes" id="UP001142055"/>
    </source>
</evidence>
<keyword evidence="3 5" id="KW-0472">Membrane</keyword>
<reference evidence="7" key="1">
    <citation type="submission" date="2022-12" db="EMBL/GenBank/DDBJ databases">
        <title>Genome assemblies of Blomia tropicalis.</title>
        <authorList>
            <person name="Cui Y."/>
        </authorList>
    </citation>
    <scope>NUCLEOTIDE SEQUENCE</scope>
    <source>
        <tissue evidence="7">Adult mites</tissue>
    </source>
</reference>
<sequence length="424" mass="46260">MMTEPIESMAIDIEDDAQVGTQQQQPTEPLSPTTSIAIGTSMSPTMRASQTSSSRQKRPTPPLPVELIKPPVNRYSEELFSNCGDELVVTDLRSQVHHQSDMTNNSVHDSFGTKLNPMASSTTNSKISNGSIEKLMKPPLPKKVPNDGMNIDMETFNRAETGYVIDTTSSGGNSSGLCAFLLTVISVILIVVTLPFSMFLCIKVVQEYERAVIFRLGRLVKGGAKGPGIFFIIPCIDSYCKVDLRTILSRDSVTVSVDAVVYFRISNATVAVSNVEDYGRSTRLLAATTLRNVLGTKDLSQILSERESISHVMQSSLDEATDPWGVKVERVEIKDVRLPVQLQRAMAAEAEAAREARAKVIAAEGEHKASRALKEAAEVMTHNSAALQLRYLQTLSSIAAEKNSTIVFPIPLELFKGLIDGNNK</sequence>
<dbReference type="InterPro" id="IPR001107">
    <property type="entry name" value="Band_7"/>
</dbReference>
<feature type="region of interest" description="Disordered" evidence="4">
    <location>
        <begin position="1"/>
        <end position="68"/>
    </location>
</feature>
<evidence type="ECO:0000259" key="6">
    <source>
        <dbReference type="SMART" id="SM00244"/>
    </source>
</evidence>
<protein>
    <recommendedName>
        <fullName evidence="6">Band 7 domain-containing protein</fullName>
    </recommendedName>
</protein>
<comment type="subcellular location">
    <subcellularLocation>
        <location evidence="1">Membrane</location>
    </subcellularLocation>
</comment>
<evidence type="ECO:0000256" key="1">
    <source>
        <dbReference type="ARBA" id="ARBA00004370"/>
    </source>
</evidence>
<evidence type="ECO:0000313" key="7">
    <source>
        <dbReference type="EMBL" id="KAJ6223644.1"/>
    </source>
</evidence>
<accession>A0A9Q0RRB1</accession>
<keyword evidence="8" id="KW-1185">Reference proteome</keyword>
<feature type="region of interest" description="Disordered" evidence="4">
    <location>
        <begin position="119"/>
        <end position="147"/>
    </location>
</feature>
<comment type="similarity">
    <text evidence="2">Belongs to the band 7/mec-2 family.</text>
</comment>
<dbReference type="Pfam" id="PF01145">
    <property type="entry name" value="Band_7"/>
    <property type="match status" value="1"/>
</dbReference>
<gene>
    <name evidence="7" type="ORF">RDWZM_002189</name>
</gene>
<evidence type="ECO:0000256" key="2">
    <source>
        <dbReference type="ARBA" id="ARBA00008164"/>
    </source>
</evidence>
<dbReference type="PANTHER" id="PTHR10264:SF19">
    <property type="entry name" value="AT06885P-RELATED"/>
    <property type="match status" value="1"/>
</dbReference>
<dbReference type="Gene3D" id="6.10.250.2090">
    <property type="match status" value="1"/>
</dbReference>
<name>A0A9Q0RRB1_BLOTA</name>
<keyword evidence="5" id="KW-1133">Transmembrane helix</keyword>
<organism evidence="7 8">
    <name type="scientific">Blomia tropicalis</name>
    <name type="common">Mite</name>
    <dbReference type="NCBI Taxonomy" id="40697"/>
    <lineage>
        <taxon>Eukaryota</taxon>
        <taxon>Metazoa</taxon>
        <taxon>Ecdysozoa</taxon>
        <taxon>Arthropoda</taxon>
        <taxon>Chelicerata</taxon>
        <taxon>Arachnida</taxon>
        <taxon>Acari</taxon>
        <taxon>Acariformes</taxon>
        <taxon>Sarcoptiformes</taxon>
        <taxon>Astigmata</taxon>
        <taxon>Glycyphagoidea</taxon>
        <taxon>Echimyopodidae</taxon>
        <taxon>Blomia</taxon>
    </lineage>
</organism>
<comment type="caution">
    <text evidence="7">The sequence shown here is derived from an EMBL/GenBank/DDBJ whole genome shotgun (WGS) entry which is preliminary data.</text>
</comment>
<dbReference type="EMBL" id="JAPWDV010000001">
    <property type="protein sequence ID" value="KAJ6223644.1"/>
    <property type="molecule type" value="Genomic_DNA"/>
</dbReference>
<evidence type="ECO:0000256" key="5">
    <source>
        <dbReference type="SAM" id="Phobius"/>
    </source>
</evidence>
<dbReference type="FunFam" id="3.30.479.30:FF:000004">
    <property type="entry name" value="Putative membrane protease family, stomatin"/>
    <property type="match status" value="1"/>
</dbReference>
<dbReference type="InterPro" id="IPR018080">
    <property type="entry name" value="Band_7/stomatin-like_CS"/>
</dbReference>
<proteinExistence type="inferred from homology"/>
<dbReference type="InterPro" id="IPR036013">
    <property type="entry name" value="Band_7/SPFH_dom_sf"/>
</dbReference>
<dbReference type="PANTHER" id="PTHR10264">
    <property type="entry name" value="BAND 7 PROTEIN-RELATED"/>
    <property type="match status" value="1"/>
</dbReference>
<dbReference type="SUPFAM" id="SSF117892">
    <property type="entry name" value="Band 7/SPFH domain"/>
    <property type="match status" value="1"/>
</dbReference>
<feature type="transmembrane region" description="Helical" evidence="5">
    <location>
        <begin position="179"/>
        <end position="205"/>
    </location>
</feature>
<dbReference type="InterPro" id="IPR001972">
    <property type="entry name" value="Stomatin_HflK_fam"/>
</dbReference>
<feature type="compositionally biased region" description="Polar residues" evidence="4">
    <location>
        <begin position="19"/>
        <end position="54"/>
    </location>
</feature>
<dbReference type="SMART" id="SM00244">
    <property type="entry name" value="PHB"/>
    <property type="match status" value="1"/>
</dbReference>
<evidence type="ECO:0000256" key="4">
    <source>
        <dbReference type="SAM" id="MobiDB-lite"/>
    </source>
</evidence>
<keyword evidence="5" id="KW-0812">Transmembrane</keyword>
<evidence type="ECO:0000256" key="3">
    <source>
        <dbReference type="ARBA" id="ARBA00023136"/>
    </source>
</evidence>
<dbReference type="PRINTS" id="PR00721">
    <property type="entry name" value="STOMATIN"/>
</dbReference>
<feature type="compositionally biased region" description="Polar residues" evidence="4">
    <location>
        <begin position="119"/>
        <end position="131"/>
    </location>
</feature>
<dbReference type="AlphaFoldDB" id="A0A9Q0RRB1"/>
<dbReference type="Proteomes" id="UP001142055">
    <property type="component" value="Chromosome 1"/>
</dbReference>